<evidence type="ECO:0000313" key="1">
    <source>
        <dbReference type="EMBL" id="AIK96683.1"/>
    </source>
</evidence>
<organism evidence="1 2">
    <name type="scientific">Candidatus Odyssella acanthamoebae</name>
    <dbReference type="NCBI Taxonomy" id="91604"/>
    <lineage>
        <taxon>Bacteria</taxon>
        <taxon>Pseudomonadati</taxon>
        <taxon>Pseudomonadota</taxon>
        <taxon>Alphaproteobacteria</taxon>
        <taxon>Holosporales</taxon>
        <taxon>Candidatus Paracaedibacteraceae</taxon>
        <taxon>Candidatus Odyssella</taxon>
    </lineage>
</organism>
<gene>
    <name evidence="1" type="ORF">ID47_08050</name>
</gene>
<dbReference type="EMBL" id="CP008941">
    <property type="protein sequence ID" value="AIK96683.1"/>
    <property type="molecule type" value="Genomic_DNA"/>
</dbReference>
<dbReference type="eggNOG" id="ENOG50301WN">
    <property type="taxonomic scope" value="Bacteria"/>
</dbReference>
<dbReference type="STRING" id="91604.ID47_08050"/>
<dbReference type="Proteomes" id="UP000028926">
    <property type="component" value="Chromosome"/>
</dbReference>
<accession>A0A077AYI7</accession>
<keyword evidence="2" id="KW-1185">Reference proteome</keyword>
<sequence length="299" mass="33850">MSVLSVTALLRVSYAQEYELRAHHYLDQVEENFNRASTAKQKLDIALQPVNYDFIYSQTSSMQPQMRSDKANPLSFAICLGDVDLVHKFLSVIPDVNDLELAAWGYRQPYMPTHMALDPTFPRIKGVPLAHRLAIIDAIGIKGADFKLVDYEASHYTNPPLAAGDPSGRPLAERKKLMARGMLYGADPLQKGSSFSGVNLENEPVISGLILQYFVERVKEGAEVRLVPEVTKALENLLREKGMSCSVLKYPTLRRHLQESVAKLKLQKTKKAHQKARHLQSILQESEEELRRFERHLKK</sequence>
<reference evidence="1 2" key="1">
    <citation type="submission" date="2014-07" db="EMBL/GenBank/DDBJ databases">
        <title>Comparative genomic insights into amoeba endosymbionts belonging to the families of Holosporaceae and Candidatus Midichloriaceae within Rickettsiales.</title>
        <authorList>
            <person name="Wang Z."/>
            <person name="Wu M."/>
        </authorList>
    </citation>
    <scope>NUCLEOTIDE SEQUENCE [LARGE SCALE GENOMIC DNA]</scope>
    <source>
        <strain evidence="1">PRA3</strain>
    </source>
</reference>
<protein>
    <submittedName>
        <fullName evidence="1">Uncharacterized protein</fullName>
    </submittedName>
</protein>
<dbReference type="KEGG" id="paca:ID47_08050"/>
<proteinExistence type="predicted"/>
<dbReference type="AlphaFoldDB" id="A0A077AYI7"/>
<dbReference type="HOGENOM" id="CLU_929662_0_0_5"/>
<name>A0A077AYI7_9PROT</name>
<evidence type="ECO:0000313" key="2">
    <source>
        <dbReference type="Proteomes" id="UP000028926"/>
    </source>
</evidence>